<dbReference type="InterPro" id="IPR027417">
    <property type="entry name" value="P-loop_NTPase"/>
</dbReference>
<feature type="domain" description="RapZ-like N-terminal" evidence="5">
    <location>
        <begin position="1"/>
        <end position="156"/>
    </location>
</feature>
<dbReference type="AlphaFoldDB" id="A0A223AR78"/>
<dbReference type="InterPro" id="IPR005337">
    <property type="entry name" value="RapZ-like"/>
</dbReference>
<keyword evidence="8" id="KW-1185">Reference proteome</keyword>
<evidence type="ECO:0000256" key="1">
    <source>
        <dbReference type="ARBA" id="ARBA00022741"/>
    </source>
</evidence>
<evidence type="ECO:0000256" key="2">
    <source>
        <dbReference type="ARBA" id="ARBA00022840"/>
    </source>
</evidence>
<dbReference type="Pfam" id="PF22740">
    <property type="entry name" value="PapZ_C"/>
    <property type="match status" value="1"/>
</dbReference>
<dbReference type="NCBIfam" id="NF003828">
    <property type="entry name" value="PRK05416.1"/>
    <property type="match status" value="1"/>
</dbReference>
<feature type="binding site" evidence="4">
    <location>
        <begin position="8"/>
        <end position="15"/>
    </location>
    <ligand>
        <name>ATP</name>
        <dbReference type="ChEBI" id="CHEBI:30616"/>
    </ligand>
</feature>
<evidence type="ECO:0000259" key="6">
    <source>
        <dbReference type="Pfam" id="PF22740"/>
    </source>
</evidence>
<reference evidence="8" key="1">
    <citation type="submission" date="2016-05" db="EMBL/GenBank/DDBJ databases">
        <authorList>
            <person name="Holder M.E."/>
            <person name="Ajami N.J."/>
            <person name="Petrosino J.F."/>
        </authorList>
    </citation>
    <scope>NUCLEOTIDE SEQUENCE [LARGE SCALE GENOMIC DNA]</scope>
    <source>
        <strain evidence="8">ATCC 700696</strain>
    </source>
</reference>
<dbReference type="HAMAP" id="MF_00636">
    <property type="entry name" value="RapZ_like"/>
    <property type="match status" value="1"/>
</dbReference>
<dbReference type="Pfam" id="PF03668">
    <property type="entry name" value="RapZ-like_N"/>
    <property type="match status" value="1"/>
</dbReference>
<dbReference type="EMBL" id="CP016199">
    <property type="protein sequence ID" value="ASS37442.1"/>
    <property type="molecule type" value="Genomic_DNA"/>
</dbReference>
<dbReference type="RefSeq" id="WP_094233669.1">
    <property type="nucleotide sequence ID" value="NZ_CP016199.1"/>
</dbReference>
<dbReference type="PIRSF" id="PIRSF005052">
    <property type="entry name" value="P-loopkin"/>
    <property type="match status" value="1"/>
</dbReference>
<sequence length="290" mass="32710">MKIVIVTGMSGAGKTKAADWLEDQGYYCIDNMPPKLVINFVELSMTNGMDKIAFVADVRGGEFFSDLVEVIDQLKNSEGIESDVFFVDASTPTLVRRFNETRRHHPLASGKVTQAVIEEERARLESVRKKADFIIDTSTMKVADFNMAMRRIFLGKEGNQFNINVTSFGFKHGIPSESDIMVDVRFIPNPYYVKSLKKLTGNNKKIVNYVFKSDLANEFVDKYHALLKDLIPGYIHEGKYHLNVAFGCTGGHHRSVAIANKMAELFHEDGYRVTVTHRDLDFIAKGISKK</sequence>
<organism evidence="7 8">
    <name type="scientific">Mogibacterium pumilum</name>
    <dbReference type="NCBI Taxonomy" id="86332"/>
    <lineage>
        <taxon>Bacteria</taxon>
        <taxon>Bacillati</taxon>
        <taxon>Bacillota</taxon>
        <taxon>Clostridia</taxon>
        <taxon>Peptostreptococcales</taxon>
        <taxon>Anaerovoracaceae</taxon>
        <taxon>Mogibacterium</taxon>
    </lineage>
</organism>
<dbReference type="InterPro" id="IPR053930">
    <property type="entry name" value="RapZ-like_N"/>
</dbReference>
<dbReference type="SUPFAM" id="SSF52540">
    <property type="entry name" value="P-loop containing nucleoside triphosphate hydrolases"/>
    <property type="match status" value="1"/>
</dbReference>
<feature type="binding site" evidence="4">
    <location>
        <begin position="57"/>
        <end position="60"/>
    </location>
    <ligand>
        <name>GTP</name>
        <dbReference type="ChEBI" id="CHEBI:37565"/>
    </ligand>
</feature>
<gene>
    <name evidence="7" type="ORF">AXF17_02485</name>
</gene>
<protein>
    <submittedName>
        <fullName evidence="7">RNase adaptor protein RapZ</fullName>
    </submittedName>
</protein>
<keyword evidence="3 4" id="KW-0342">GTP-binding</keyword>
<dbReference type="OrthoDB" id="9784461at2"/>
<evidence type="ECO:0000259" key="5">
    <source>
        <dbReference type="Pfam" id="PF03668"/>
    </source>
</evidence>
<keyword evidence="1 4" id="KW-0547">Nucleotide-binding</keyword>
<proteinExistence type="inferred from homology"/>
<dbReference type="Proteomes" id="UP000214689">
    <property type="component" value="Chromosome"/>
</dbReference>
<accession>A0A223AR78</accession>
<dbReference type="InterPro" id="IPR053931">
    <property type="entry name" value="RapZ_C"/>
</dbReference>
<dbReference type="PANTHER" id="PTHR30448:SF0">
    <property type="entry name" value="RNASE ADAPTER PROTEIN RAPZ"/>
    <property type="match status" value="1"/>
</dbReference>
<dbReference type="GO" id="GO:0005524">
    <property type="term" value="F:ATP binding"/>
    <property type="evidence" value="ECO:0007669"/>
    <property type="project" value="UniProtKB-UniRule"/>
</dbReference>
<evidence type="ECO:0000313" key="7">
    <source>
        <dbReference type="EMBL" id="ASS37442.1"/>
    </source>
</evidence>
<dbReference type="PANTHER" id="PTHR30448">
    <property type="entry name" value="RNASE ADAPTER PROTEIN RAPZ"/>
    <property type="match status" value="1"/>
</dbReference>
<name>A0A223AR78_9FIRM</name>
<evidence type="ECO:0000313" key="8">
    <source>
        <dbReference type="Proteomes" id="UP000214689"/>
    </source>
</evidence>
<evidence type="ECO:0000256" key="3">
    <source>
        <dbReference type="ARBA" id="ARBA00023134"/>
    </source>
</evidence>
<feature type="domain" description="RapZ C-terminal" evidence="6">
    <location>
        <begin position="162"/>
        <end position="280"/>
    </location>
</feature>
<dbReference type="GO" id="GO:0005525">
    <property type="term" value="F:GTP binding"/>
    <property type="evidence" value="ECO:0007669"/>
    <property type="project" value="UniProtKB-UniRule"/>
</dbReference>
<keyword evidence="2 4" id="KW-0067">ATP-binding</keyword>
<evidence type="ECO:0000256" key="4">
    <source>
        <dbReference type="HAMAP-Rule" id="MF_00636"/>
    </source>
</evidence>